<comment type="cofactor">
    <cofactor evidence="1">
        <name>FAD</name>
        <dbReference type="ChEBI" id="CHEBI:57692"/>
    </cofactor>
</comment>
<dbReference type="Pfam" id="PF07992">
    <property type="entry name" value="Pyr_redox_2"/>
    <property type="match status" value="1"/>
</dbReference>
<dbReference type="Pfam" id="PF14759">
    <property type="entry name" value="Reductase_C"/>
    <property type="match status" value="1"/>
</dbReference>
<dbReference type="Gene3D" id="3.30.390.30">
    <property type="match status" value="1"/>
</dbReference>
<dbReference type="EMBL" id="JBBKTW010000005">
    <property type="protein sequence ID" value="MEN2989700.1"/>
    <property type="molecule type" value="Genomic_DNA"/>
</dbReference>
<evidence type="ECO:0000313" key="7">
    <source>
        <dbReference type="EMBL" id="MEN2989700.1"/>
    </source>
</evidence>
<organism evidence="7 8">
    <name type="scientific">Tistrella arctica</name>
    <dbReference type="NCBI Taxonomy" id="3133430"/>
    <lineage>
        <taxon>Bacteria</taxon>
        <taxon>Pseudomonadati</taxon>
        <taxon>Pseudomonadota</taxon>
        <taxon>Alphaproteobacteria</taxon>
        <taxon>Geminicoccales</taxon>
        <taxon>Geminicoccaceae</taxon>
        <taxon>Tistrella</taxon>
    </lineage>
</organism>
<dbReference type="PRINTS" id="PR00469">
    <property type="entry name" value="PNDRDTASEII"/>
</dbReference>
<dbReference type="InterPro" id="IPR023753">
    <property type="entry name" value="FAD/NAD-binding_dom"/>
</dbReference>
<dbReference type="Gene3D" id="3.50.50.60">
    <property type="entry name" value="FAD/NAD(P)-binding domain"/>
    <property type="match status" value="2"/>
</dbReference>
<dbReference type="SUPFAM" id="SSF51905">
    <property type="entry name" value="FAD/NAD(P)-binding domain"/>
    <property type="match status" value="2"/>
</dbReference>
<dbReference type="InterPro" id="IPR050446">
    <property type="entry name" value="FAD-oxidoreductase/Apoptosis"/>
</dbReference>
<evidence type="ECO:0000259" key="6">
    <source>
        <dbReference type="Pfam" id="PF14759"/>
    </source>
</evidence>
<dbReference type="PANTHER" id="PTHR43557">
    <property type="entry name" value="APOPTOSIS-INDUCING FACTOR 1"/>
    <property type="match status" value="1"/>
</dbReference>
<keyword evidence="4" id="KW-0560">Oxidoreductase</keyword>
<accession>A0ABU9YLL3</accession>
<reference evidence="7 8" key="1">
    <citation type="submission" date="2024-03" db="EMBL/GenBank/DDBJ databases">
        <title>High-quality draft genome sequencing of Tistrella sp. BH-R2-4.</title>
        <authorList>
            <person name="Dong C."/>
        </authorList>
    </citation>
    <scope>NUCLEOTIDE SEQUENCE [LARGE SCALE GENOMIC DNA]</scope>
    <source>
        <strain evidence="7 8">BH-R2-4</strain>
    </source>
</reference>
<protein>
    <submittedName>
        <fullName evidence="7">FAD-dependent oxidoreductase</fullName>
    </submittedName>
</protein>
<dbReference type="PRINTS" id="PR00368">
    <property type="entry name" value="FADPNR"/>
</dbReference>
<proteinExistence type="predicted"/>
<dbReference type="RefSeq" id="WP_345937693.1">
    <property type="nucleotide sequence ID" value="NZ_JBBKTW010000005.1"/>
</dbReference>
<keyword evidence="2" id="KW-0285">Flavoprotein</keyword>
<dbReference type="InterPro" id="IPR016156">
    <property type="entry name" value="FAD/NAD-linked_Rdtase_dimer_sf"/>
</dbReference>
<evidence type="ECO:0000256" key="1">
    <source>
        <dbReference type="ARBA" id="ARBA00001974"/>
    </source>
</evidence>
<dbReference type="InterPro" id="IPR028202">
    <property type="entry name" value="Reductase_C"/>
</dbReference>
<dbReference type="PANTHER" id="PTHR43557:SF2">
    <property type="entry name" value="RIESKE DOMAIN-CONTAINING PROTEIN-RELATED"/>
    <property type="match status" value="1"/>
</dbReference>
<evidence type="ECO:0000256" key="4">
    <source>
        <dbReference type="ARBA" id="ARBA00023002"/>
    </source>
</evidence>
<evidence type="ECO:0000259" key="5">
    <source>
        <dbReference type="Pfam" id="PF07992"/>
    </source>
</evidence>
<evidence type="ECO:0000313" key="8">
    <source>
        <dbReference type="Proteomes" id="UP001413721"/>
    </source>
</evidence>
<feature type="domain" description="FAD/NAD(P)-binding" evidence="5">
    <location>
        <begin position="6"/>
        <end position="292"/>
    </location>
</feature>
<evidence type="ECO:0000256" key="2">
    <source>
        <dbReference type="ARBA" id="ARBA00022630"/>
    </source>
</evidence>
<dbReference type="Proteomes" id="UP001413721">
    <property type="component" value="Unassembled WGS sequence"/>
</dbReference>
<name>A0ABU9YLL3_9PROT</name>
<comment type="caution">
    <text evidence="7">The sequence shown here is derived from an EMBL/GenBank/DDBJ whole genome shotgun (WGS) entry which is preliminary data.</text>
</comment>
<dbReference type="InterPro" id="IPR036188">
    <property type="entry name" value="FAD/NAD-bd_sf"/>
</dbReference>
<dbReference type="SUPFAM" id="SSF55424">
    <property type="entry name" value="FAD/NAD-linked reductases, dimerisation (C-terminal) domain"/>
    <property type="match status" value="1"/>
</dbReference>
<keyword evidence="8" id="KW-1185">Reference proteome</keyword>
<feature type="domain" description="Reductase C-terminal" evidence="6">
    <location>
        <begin position="315"/>
        <end position="400"/>
    </location>
</feature>
<evidence type="ECO:0000256" key="3">
    <source>
        <dbReference type="ARBA" id="ARBA00022827"/>
    </source>
</evidence>
<sequence>MTAGAVIIGAGQAGGRAALMLAEGGYNGPVTLIGAETLPPYERPPLSKDMLSDPATPPTWLADPARYQQAGIRLVLGRQAIAIDRRAARIRLDDGTDLPYAHLVLATGSRPRRLPFTLDRLHDLRTIDDVTALSAHAARARSVLIVGGGVIGLEVAATLATKGLAVTVVEIGSRLLGRNFPAPVAALIAARHATAGVAIRTATRVRALHEDTGGIHATLSDGSILSADVAVAGIGVVPDSGLAQAAGLAVDDGIVVDHRMRSSDPAIFAIGDVAAQPGPMGRAMRCETWQNANVTAAHAVAAILGAAPPVAEAPWFWTDQYDLNVQLAGITGPEADGARIVEQQPGAQNQAAIDGRLFLVLDGNRLIGAAAVNAGREMSICRRLVTAGAMLPDALIGAATFDGRAARAVLNPRPASARLVDA</sequence>
<keyword evidence="3" id="KW-0274">FAD</keyword>
<gene>
    <name evidence="7" type="ORF">WG926_15395</name>
</gene>